<protein>
    <recommendedName>
        <fullName evidence="4">Secreted protein</fullName>
    </recommendedName>
</protein>
<dbReference type="RefSeq" id="WP_068850008.1">
    <property type="nucleotide sequence ID" value="NZ_LYDR01000137.1"/>
</dbReference>
<dbReference type="Proteomes" id="UP000094828">
    <property type="component" value="Unassembled WGS sequence"/>
</dbReference>
<dbReference type="STRING" id="1841610.A6X21_09150"/>
<proteinExistence type="predicted"/>
<organism evidence="2 3">
    <name type="scientific">Planctopirus hydrillae</name>
    <dbReference type="NCBI Taxonomy" id="1841610"/>
    <lineage>
        <taxon>Bacteria</taxon>
        <taxon>Pseudomonadati</taxon>
        <taxon>Planctomycetota</taxon>
        <taxon>Planctomycetia</taxon>
        <taxon>Planctomycetales</taxon>
        <taxon>Planctomycetaceae</taxon>
        <taxon>Planctopirus</taxon>
    </lineage>
</organism>
<name>A0A1C3E7P3_9PLAN</name>
<dbReference type="AlphaFoldDB" id="A0A1C3E7P3"/>
<sequence length="172" mass="18269">MNAYKLLAWQAVILTSLCLAHASTPALATDVDLSALDRLIESPPVMTSANPSFAALDRLIDEPSRLATATLAADPCFDCLDALCESSVPDFSALDKLLEVKSVPDPVPIPPKPAATQKPLPVPPVLPLVPAARTQQPALHPMPVPTCNNGQCLNLAPLMNLSPKELKRLGRK</sequence>
<dbReference type="OrthoDB" id="9975181at2"/>
<evidence type="ECO:0000256" key="1">
    <source>
        <dbReference type="SAM" id="SignalP"/>
    </source>
</evidence>
<evidence type="ECO:0008006" key="4">
    <source>
        <dbReference type="Google" id="ProtNLM"/>
    </source>
</evidence>
<dbReference type="EMBL" id="LYDR01000137">
    <property type="protein sequence ID" value="ODA29256.1"/>
    <property type="molecule type" value="Genomic_DNA"/>
</dbReference>
<comment type="caution">
    <text evidence="2">The sequence shown here is derived from an EMBL/GenBank/DDBJ whole genome shotgun (WGS) entry which is preliminary data.</text>
</comment>
<keyword evidence="1" id="KW-0732">Signal</keyword>
<feature type="chain" id="PRO_5008672924" description="Secreted protein" evidence="1">
    <location>
        <begin position="29"/>
        <end position="172"/>
    </location>
</feature>
<feature type="signal peptide" evidence="1">
    <location>
        <begin position="1"/>
        <end position="28"/>
    </location>
</feature>
<gene>
    <name evidence="2" type="ORF">A6X21_09150</name>
</gene>
<evidence type="ECO:0000313" key="3">
    <source>
        <dbReference type="Proteomes" id="UP000094828"/>
    </source>
</evidence>
<evidence type="ECO:0000313" key="2">
    <source>
        <dbReference type="EMBL" id="ODA29256.1"/>
    </source>
</evidence>
<reference evidence="2 3" key="1">
    <citation type="submission" date="2016-05" db="EMBL/GenBank/DDBJ databases">
        <title>Genomic and physiological characterization of Planctopirus sp. isolated from fresh water lake.</title>
        <authorList>
            <person name="Subhash Y."/>
            <person name="Ramana C."/>
        </authorList>
    </citation>
    <scope>NUCLEOTIDE SEQUENCE [LARGE SCALE GENOMIC DNA]</scope>
    <source>
        <strain evidence="2 3">JC280</strain>
    </source>
</reference>
<keyword evidence="3" id="KW-1185">Reference proteome</keyword>
<accession>A0A1C3E7P3</accession>